<evidence type="ECO:0000313" key="5">
    <source>
        <dbReference type="Proteomes" id="UP000254866"/>
    </source>
</evidence>
<evidence type="ECO:0000259" key="3">
    <source>
        <dbReference type="Pfam" id="PF18142"/>
    </source>
</evidence>
<feature type="region of interest" description="Disordered" evidence="1">
    <location>
        <begin position="98"/>
        <end position="128"/>
    </location>
</feature>
<dbReference type="PANTHER" id="PTHR38793">
    <property type="entry name" value="SLATT_FUNGAL DOMAIN-CONTAINING PROTEIN-RELATED"/>
    <property type="match status" value="1"/>
</dbReference>
<feature type="domain" description="SMODS and SLOG-associating 2TM effector" evidence="3">
    <location>
        <begin position="133"/>
        <end position="255"/>
    </location>
</feature>
<keyword evidence="2" id="KW-0812">Transmembrane</keyword>
<name>A0A370TKA1_9HELO</name>
<dbReference type="AlphaFoldDB" id="A0A370TKA1"/>
<dbReference type="EMBL" id="NPIC01000005">
    <property type="protein sequence ID" value="RDL35944.1"/>
    <property type="molecule type" value="Genomic_DNA"/>
</dbReference>
<feature type="transmembrane region" description="Helical" evidence="2">
    <location>
        <begin position="149"/>
        <end position="170"/>
    </location>
</feature>
<dbReference type="OrthoDB" id="5398270at2759"/>
<keyword evidence="5" id="KW-1185">Reference proteome</keyword>
<feature type="compositionally biased region" description="Basic residues" evidence="1">
    <location>
        <begin position="98"/>
        <end position="110"/>
    </location>
</feature>
<organism evidence="4 5">
    <name type="scientific">Venustampulla echinocandica</name>
    <dbReference type="NCBI Taxonomy" id="2656787"/>
    <lineage>
        <taxon>Eukaryota</taxon>
        <taxon>Fungi</taxon>
        <taxon>Dikarya</taxon>
        <taxon>Ascomycota</taxon>
        <taxon>Pezizomycotina</taxon>
        <taxon>Leotiomycetes</taxon>
        <taxon>Helotiales</taxon>
        <taxon>Pleuroascaceae</taxon>
        <taxon>Venustampulla</taxon>
    </lineage>
</organism>
<evidence type="ECO:0000256" key="2">
    <source>
        <dbReference type="SAM" id="Phobius"/>
    </source>
</evidence>
<dbReference type="RefSeq" id="XP_031868600.1">
    <property type="nucleotide sequence ID" value="XM_032015179.1"/>
</dbReference>
<evidence type="ECO:0000256" key="1">
    <source>
        <dbReference type="SAM" id="MobiDB-lite"/>
    </source>
</evidence>
<reference evidence="4 5" key="1">
    <citation type="journal article" date="2018" name="IMA Fungus">
        <title>IMA Genome-F 9: Draft genome sequence of Annulohypoxylon stygium, Aspergillus mulundensis, Berkeleyomyces basicola (syn. Thielaviopsis basicola), Ceratocystis smalleyi, two Cercospora beticola strains, Coleophoma cylindrospora, Fusarium fracticaudum, Phialophora cf. hyalina, and Morchella septimelata.</title>
        <authorList>
            <person name="Wingfield B.D."/>
            <person name="Bills G.F."/>
            <person name="Dong Y."/>
            <person name="Huang W."/>
            <person name="Nel W.J."/>
            <person name="Swalarsk-Parry B.S."/>
            <person name="Vaghefi N."/>
            <person name="Wilken P.M."/>
            <person name="An Z."/>
            <person name="de Beer Z.W."/>
            <person name="De Vos L."/>
            <person name="Chen L."/>
            <person name="Duong T.A."/>
            <person name="Gao Y."/>
            <person name="Hammerbacher A."/>
            <person name="Kikkert J.R."/>
            <person name="Li Y."/>
            <person name="Li H."/>
            <person name="Li K."/>
            <person name="Li Q."/>
            <person name="Liu X."/>
            <person name="Ma X."/>
            <person name="Naidoo K."/>
            <person name="Pethybridge S.J."/>
            <person name="Sun J."/>
            <person name="Steenkamp E.T."/>
            <person name="van der Nest M.A."/>
            <person name="van Wyk S."/>
            <person name="Wingfield M.J."/>
            <person name="Xiong C."/>
            <person name="Yue Q."/>
            <person name="Zhang X."/>
        </authorList>
    </citation>
    <scope>NUCLEOTIDE SEQUENCE [LARGE SCALE GENOMIC DNA]</scope>
    <source>
        <strain evidence="4 5">BP 5553</strain>
    </source>
</reference>
<dbReference type="PANTHER" id="PTHR38793:SF3">
    <property type="entry name" value="SMODS AND SLOG-ASSOCIATING 2TM EFFECTOR DOMAIN-CONTAINING PROTEIN"/>
    <property type="match status" value="1"/>
</dbReference>
<proteinExistence type="predicted"/>
<dbReference type="GeneID" id="43599405"/>
<comment type="caution">
    <text evidence="4">The sequence shown here is derived from an EMBL/GenBank/DDBJ whole genome shotgun (WGS) entry which is preliminary data.</text>
</comment>
<feature type="transmembrane region" description="Helical" evidence="2">
    <location>
        <begin position="176"/>
        <end position="195"/>
    </location>
</feature>
<keyword evidence="2" id="KW-0472">Membrane</keyword>
<sequence length="278" mass="30930">MASAKQPAPSQLSGARPPPVHASTSSSIIHSTEKRFIDEKHIPHPDAKFPDHIAVNIHPSQSEINFPHEGDIPPNGDNPLQTFHAALGIPRPRLIKLKPRRNLLGRKKPPPPHEEKPKQPKLTPANKGVYRQVLSNERRSRFRYSFCDGLLTGAIFLQILVGASVTAFGAGSVSHILITVFGAANTALASLLAVMKSQGLPNRLRQDWNGWRELREHIEEKEREIDMLMQGHAEGAANLDVWAAVREVEARYKTMRLTLEANRPDTYIQVPPSISLPR</sequence>
<gene>
    <name evidence="4" type="ORF">BP5553_06556</name>
</gene>
<protein>
    <recommendedName>
        <fullName evidence="3">SMODS and SLOG-associating 2TM effector domain-containing protein</fullName>
    </recommendedName>
</protein>
<dbReference type="NCBIfam" id="NF033635">
    <property type="entry name" value="SLATT_fungal"/>
    <property type="match status" value="1"/>
</dbReference>
<dbReference type="InterPro" id="IPR041622">
    <property type="entry name" value="SLATT_fungi"/>
</dbReference>
<feature type="compositionally biased region" description="Low complexity" evidence="1">
    <location>
        <begin position="21"/>
        <end position="30"/>
    </location>
</feature>
<keyword evidence="2" id="KW-1133">Transmembrane helix</keyword>
<dbReference type="Pfam" id="PF18142">
    <property type="entry name" value="SLATT_fungal"/>
    <property type="match status" value="1"/>
</dbReference>
<feature type="region of interest" description="Disordered" evidence="1">
    <location>
        <begin position="1"/>
        <end position="30"/>
    </location>
</feature>
<accession>A0A370TKA1</accession>
<evidence type="ECO:0000313" key="4">
    <source>
        <dbReference type="EMBL" id="RDL35944.1"/>
    </source>
</evidence>
<dbReference type="Proteomes" id="UP000254866">
    <property type="component" value="Unassembled WGS sequence"/>
</dbReference>